<comment type="caution">
    <text evidence="2">The sequence shown here is derived from an EMBL/GenBank/DDBJ whole genome shotgun (WGS) entry which is preliminary data.</text>
</comment>
<reference evidence="2" key="2">
    <citation type="submission" date="2021-10" db="EMBL/GenBank/DDBJ databases">
        <title>Phylogenomics reveals ancestral predisposition of the termite-cultivated fungus Termitomyces towards a domesticated lifestyle.</title>
        <authorList>
            <person name="Auxier B."/>
            <person name="Grum-Grzhimaylo A."/>
            <person name="Cardenas M.E."/>
            <person name="Lodge J.D."/>
            <person name="Laessoe T."/>
            <person name="Pedersen O."/>
            <person name="Smith M.E."/>
            <person name="Kuyper T.W."/>
            <person name="Franco-Molano E.A."/>
            <person name="Baroni T.J."/>
            <person name="Aanen D.K."/>
        </authorList>
    </citation>
    <scope>NUCLEOTIDE SEQUENCE</scope>
    <source>
        <strain evidence="2">AP01</strain>
        <tissue evidence="2">Mycelium</tissue>
    </source>
</reference>
<feature type="region of interest" description="Disordered" evidence="1">
    <location>
        <begin position="38"/>
        <end position="73"/>
    </location>
</feature>
<keyword evidence="3" id="KW-1185">Reference proteome</keyword>
<proteinExistence type="predicted"/>
<dbReference type="Proteomes" id="UP000775547">
    <property type="component" value="Unassembled WGS sequence"/>
</dbReference>
<organism evidence="2 3">
    <name type="scientific">Asterophora parasitica</name>
    <dbReference type="NCBI Taxonomy" id="117018"/>
    <lineage>
        <taxon>Eukaryota</taxon>
        <taxon>Fungi</taxon>
        <taxon>Dikarya</taxon>
        <taxon>Basidiomycota</taxon>
        <taxon>Agaricomycotina</taxon>
        <taxon>Agaricomycetes</taxon>
        <taxon>Agaricomycetidae</taxon>
        <taxon>Agaricales</taxon>
        <taxon>Tricholomatineae</taxon>
        <taxon>Lyophyllaceae</taxon>
        <taxon>Asterophora</taxon>
    </lineage>
</organism>
<dbReference type="OrthoDB" id="128536at2759"/>
<gene>
    <name evidence="2" type="ORF">DXG03_006376</name>
</gene>
<name>A0A9P7G195_9AGAR</name>
<reference evidence="2" key="1">
    <citation type="submission" date="2020-07" db="EMBL/GenBank/DDBJ databases">
        <authorList>
            <person name="Nieuwenhuis M."/>
            <person name="Van De Peppel L.J.J."/>
        </authorList>
    </citation>
    <scope>NUCLEOTIDE SEQUENCE</scope>
    <source>
        <strain evidence="2">AP01</strain>
        <tissue evidence="2">Mycelium</tissue>
    </source>
</reference>
<dbReference type="EMBL" id="JABCKV010000414">
    <property type="protein sequence ID" value="KAG5641015.1"/>
    <property type="molecule type" value="Genomic_DNA"/>
</dbReference>
<dbReference type="AlphaFoldDB" id="A0A9P7G195"/>
<protein>
    <submittedName>
        <fullName evidence="2">Uncharacterized protein</fullName>
    </submittedName>
</protein>
<accession>A0A9P7G195</accession>
<feature type="compositionally biased region" description="Polar residues" evidence="1">
    <location>
        <begin position="38"/>
        <end position="57"/>
    </location>
</feature>
<sequence>MAKKEKDQAPNATSVANRDIIQRLNFLYQASVYLSSLPSTTSRPIPSSGCESTSANATIDPGKTKRSVRGKKERNVKAAKRTVTARYLARTYIGTMKVVGQKTTVKIVGTRQKYLQFIAFSLANVDQLSTESPAHGHTMVYTCMGCNTSRRIPAPPVLSTGQGLAASQNVMSSDPASGPFETPSTVVEDITMDVERPAATSTGKPHKRGKRKVVQSRVPPLFARDVGHVVFCGNDKVVTEEGLGDGLFIT</sequence>
<evidence type="ECO:0000313" key="2">
    <source>
        <dbReference type="EMBL" id="KAG5641015.1"/>
    </source>
</evidence>
<evidence type="ECO:0000256" key="1">
    <source>
        <dbReference type="SAM" id="MobiDB-lite"/>
    </source>
</evidence>
<evidence type="ECO:0000313" key="3">
    <source>
        <dbReference type="Proteomes" id="UP000775547"/>
    </source>
</evidence>
<feature type="compositionally biased region" description="Basic residues" evidence="1">
    <location>
        <begin position="64"/>
        <end position="73"/>
    </location>
</feature>